<accession>A0ABP8RJ61</accession>
<evidence type="ECO:0008006" key="9">
    <source>
        <dbReference type="Google" id="ProtNLM"/>
    </source>
</evidence>
<dbReference type="Pfam" id="PF01934">
    <property type="entry name" value="HepT-like"/>
    <property type="match status" value="1"/>
</dbReference>
<proteinExistence type="inferred from homology"/>
<evidence type="ECO:0000313" key="7">
    <source>
        <dbReference type="EMBL" id="GAA4539738.1"/>
    </source>
</evidence>
<keyword evidence="3" id="KW-0540">Nuclease</keyword>
<dbReference type="Proteomes" id="UP001501598">
    <property type="component" value="Unassembled WGS sequence"/>
</dbReference>
<keyword evidence="8" id="KW-1185">Reference proteome</keyword>
<keyword evidence="2" id="KW-1277">Toxin-antitoxin system</keyword>
<evidence type="ECO:0000256" key="6">
    <source>
        <dbReference type="ARBA" id="ARBA00024207"/>
    </source>
</evidence>
<dbReference type="Gene3D" id="1.20.120.580">
    <property type="entry name" value="bsu32300-like"/>
    <property type="match status" value="1"/>
</dbReference>
<evidence type="ECO:0000256" key="1">
    <source>
        <dbReference type="ARBA" id="ARBA00022553"/>
    </source>
</evidence>
<comment type="similarity">
    <text evidence="6">Belongs to the HepT RNase toxin family.</text>
</comment>
<evidence type="ECO:0000256" key="4">
    <source>
        <dbReference type="ARBA" id="ARBA00022741"/>
    </source>
</evidence>
<gene>
    <name evidence="7" type="ORF">GCM10023175_11540</name>
</gene>
<protein>
    <recommendedName>
        <fullName evidence="9">DUF86 domain-containing protein</fullName>
    </recommendedName>
</protein>
<dbReference type="PANTHER" id="PTHR34139:SF1">
    <property type="entry name" value="RNASE MJ1380-RELATED"/>
    <property type="match status" value="1"/>
</dbReference>
<dbReference type="InterPro" id="IPR037038">
    <property type="entry name" value="HepT-like_sf"/>
</dbReference>
<name>A0ABP8RJ61_9PSEU</name>
<dbReference type="InterPro" id="IPR051813">
    <property type="entry name" value="HepT_RNase_toxin"/>
</dbReference>
<evidence type="ECO:0000256" key="2">
    <source>
        <dbReference type="ARBA" id="ARBA00022649"/>
    </source>
</evidence>
<dbReference type="EMBL" id="BAABGT010000016">
    <property type="protein sequence ID" value="GAA4539738.1"/>
    <property type="molecule type" value="Genomic_DNA"/>
</dbReference>
<evidence type="ECO:0000256" key="5">
    <source>
        <dbReference type="ARBA" id="ARBA00022801"/>
    </source>
</evidence>
<keyword evidence="5" id="KW-0378">Hydrolase</keyword>
<dbReference type="PANTHER" id="PTHR34139">
    <property type="entry name" value="UPF0331 PROTEIN MJ0127"/>
    <property type="match status" value="1"/>
</dbReference>
<evidence type="ECO:0000313" key="8">
    <source>
        <dbReference type="Proteomes" id="UP001501598"/>
    </source>
</evidence>
<keyword evidence="4" id="KW-0547">Nucleotide-binding</keyword>
<sequence length="68" mass="7633">MLGEAAGQISNETKTRFPAVAWQQPVRLRNRLVHGYWSIDMEILLAQRQLPALVADLRDVLTTLSADS</sequence>
<keyword evidence="1" id="KW-0597">Phosphoprotein</keyword>
<evidence type="ECO:0000256" key="3">
    <source>
        <dbReference type="ARBA" id="ARBA00022722"/>
    </source>
</evidence>
<organism evidence="7 8">
    <name type="scientific">Pseudonocardia xishanensis</name>
    <dbReference type="NCBI Taxonomy" id="630995"/>
    <lineage>
        <taxon>Bacteria</taxon>
        <taxon>Bacillati</taxon>
        <taxon>Actinomycetota</taxon>
        <taxon>Actinomycetes</taxon>
        <taxon>Pseudonocardiales</taxon>
        <taxon>Pseudonocardiaceae</taxon>
        <taxon>Pseudonocardia</taxon>
    </lineage>
</organism>
<reference evidence="8" key="1">
    <citation type="journal article" date="2019" name="Int. J. Syst. Evol. Microbiol.">
        <title>The Global Catalogue of Microorganisms (GCM) 10K type strain sequencing project: providing services to taxonomists for standard genome sequencing and annotation.</title>
        <authorList>
            <consortium name="The Broad Institute Genomics Platform"/>
            <consortium name="The Broad Institute Genome Sequencing Center for Infectious Disease"/>
            <person name="Wu L."/>
            <person name="Ma J."/>
        </authorList>
    </citation>
    <scope>NUCLEOTIDE SEQUENCE [LARGE SCALE GENOMIC DNA]</scope>
    <source>
        <strain evidence="8">JCM 17906</strain>
    </source>
</reference>
<dbReference type="InterPro" id="IPR008201">
    <property type="entry name" value="HepT-like"/>
</dbReference>
<comment type="caution">
    <text evidence="7">The sequence shown here is derived from an EMBL/GenBank/DDBJ whole genome shotgun (WGS) entry which is preliminary data.</text>
</comment>